<evidence type="ECO:0000256" key="2">
    <source>
        <dbReference type="SAM" id="Phobius"/>
    </source>
</evidence>
<evidence type="ECO:0000313" key="4">
    <source>
        <dbReference type="EMBL" id="GAA1840952.1"/>
    </source>
</evidence>
<comment type="caution">
    <text evidence="4">The sequence shown here is derived from an EMBL/GenBank/DDBJ whole genome shotgun (WGS) entry which is preliminary data.</text>
</comment>
<feature type="domain" description="DUF4350" evidence="3">
    <location>
        <begin position="64"/>
        <end position="252"/>
    </location>
</feature>
<feature type="region of interest" description="Disordered" evidence="1">
    <location>
        <begin position="409"/>
        <end position="437"/>
    </location>
</feature>
<evidence type="ECO:0000313" key="5">
    <source>
        <dbReference type="Proteomes" id="UP001501746"/>
    </source>
</evidence>
<keyword evidence="2" id="KW-0812">Transmembrane</keyword>
<feature type="compositionally biased region" description="Pro residues" evidence="1">
    <location>
        <begin position="7"/>
        <end position="20"/>
    </location>
</feature>
<reference evidence="4 5" key="1">
    <citation type="journal article" date="2019" name="Int. J. Syst. Evol. Microbiol.">
        <title>The Global Catalogue of Microorganisms (GCM) 10K type strain sequencing project: providing services to taxonomists for standard genome sequencing and annotation.</title>
        <authorList>
            <consortium name="The Broad Institute Genomics Platform"/>
            <consortium name="The Broad Institute Genome Sequencing Center for Infectious Disease"/>
            <person name="Wu L."/>
            <person name="Ma J."/>
        </authorList>
    </citation>
    <scope>NUCLEOTIDE SEQUENCE [LARGE SCALE GENOMIC DNA]</scope>
    <source>
        <strain evidence="4 5">JCM 14323</strain>
    </source>
</reference>
<dbReference type="Pfam" id="PF14258">
    <property type="entry name" value="DUF4350"/>
    <property type="match status" value="1"/>
</dbReference>
<accession>A0ABN2MXE6</accession>
<feature type="transmembrane region" description="Helical" evidence="2">
    <location>
        <begin position="245"/>
        <end position="263"/>
    </location>
</feature>
<name>A0ABN2MXE6_9MICO</name>
<feature type="transmembrane region" description="Helical" evidence="2">
    <location>
        <begin position="32"/>
        <end position="50"/>
    </location>
</feature>
<feature type="transmembrane region" description="Helical" evidence="2">
    <location>
        <begin position="283"/>
        <end position="301"/>
    </location>
</feature>
<dbReference type="Proteomes" id="UP001501746">
    <property type="component" value="Unassembled WGS sequence"/>
</dbReference>
<protein>
    <submittedName>
        <fullName evidence="4">DUF4350 domain-containing protein</fullName>
    </submittedName>
</protein>
<evidence type="ECO:0000259" key="3">
    <source>
        <dbReference type="Pfam" id="PF14258"/>
    </source>
</evidence>
<keyword evidence="5" id="KW-1185">Reference proteome</keyword>
<organism evidence="4 5">
    <name type="scientific">Agromyces salentinus</name>
    <dbReference type="NCBI Taxonomy" id="269421"/>
    <lineage>
        <taxon>Bacteria</taxon>
        <taxon>Bacillati</taxon>
        <taxon>Actinomycetota</taxon>
        <taxon>Actinomycetes</taxon>
        <taxon>Micrococcales</taxon>
        <taxon>Microbacteriaceae</taxon>
        <taxon>Agromyces</taxon>
    </lineage>
</organism>
<dbReference type="EMBL" id="BAAANK010000008">
    <property type="protein sequence ID" value="GAA1840952.1"/>
    <property type="molecule type" value="Genomic_DNA"/>
</dbReference>
<keyword evidence="2" id="KW-1133">Transmembrane helix</keyword>
<dbReference type="InterPro" id="IPR025646">
    <property type="entry name" value="DUF4350"/>
</dbReference>
<evidence type="ECO:0000256" key="1">
    <source>
        <dbReference type="SAM" id="MobiDB-lite"/>
    </source>
</evidence>
<keyword evidence="2" id="KW-0472">Membrane</keyword>
<gene>
    <name evidence="4" type="ORF">GCM10009750_28840</name>
</gene>
<feature type="region of interest" description="Disordered" evidence="1">
    <location>
        <begin position="1"/>
        <end position="23"/>
    </location>
</feature>
<proteinExistence type="predicted"/>
<sequence length="437" mass="45122">MLDRTPGPGPSTTPPTPALTPTPRALLRRGRTWIGLAAVLLVGAAAVLAIQGGIRSSGEVLGPEDPGQLGSGALVEVLRDHGVAVHPTRSLDATLDAVDAAGGDATVLLYDEFGTLDRSRLLDLVDSVEAGARLVVVEPGFRALEVLAPGVRLAGAASGAISEAGCDVRAATQAGELSDGQRLMTIDEEAAAAGWQGCFRDGDFGHAVAVGPGPAGDAGSASDAVSLVGATTAFTNDRIDERGNAALAIGLLGATSDVVWYLPGPSDADAATAPTLGELTPGWVSPVLTLALVVAIVAGLWRGRRLGPLVVERLPVTVPAGETRQGRARLYARSAQRAHALDQLRMAAVWRLATTLRLPRATDVAVIADAAAGITRRDPAQVRRLLVEEVPADDAALVRLAAELAELERDVTEALRPDDDAPRHPPRTPDDQPGRQP</sequence>